<accession>A0A4R3MR57</accession>
<keyword evidence="3" id="KW-1185">Reference proteome</keyword>
<feature type="transmembrane region" description="Helical" evidence="1">
    <location>
        <begin position="182"/>
        <end position="205"/>
    </location>
</feature>
<sequence>MQWSVIFKKELLENWRNFKWIWVPIVFILFGIMDPITTYYMPKIIDAVGGLPEGAQINIPQPPPEQALLMSINEYSSLGVLMIVLITMGIISGEKKSGVAELILSRPVSFTNYITAKWASSILLILVSFITGMMFSWYYVNLLFGDLSLSQVFGAIFIYGFWLILVVSITMLISTLFKIPGLVGFISVLIVIFIHMLTSIFRHILTYSPANLSSYVSAYLYTGEMTADMWSTIFVTLIGIVLLLTSSIFILRNREI</sequence>
<dbReference type="Proteomes" id="UP000294650">
    <property type="component" value="Unassembled WGS sequence"/>
</dbReference>
<dbReference type="EMBL" id="SMAN01000026">
    <property type="protein sequence ID" value="TCT17960.1"/>
    <property type="molecule type" value="Genomic_DNA"/>
</dbReference>
<feature type="transmembrane region" description="Helical" evidence="1">
    <location>
        <begin position="75"/>
        <end position="93"/>
    </location>
</feature>
<feature type="transmembrane region" description="Helical" evidence="1">
    <location>
        <begin position="152"/>
        <end position="173"/>
    </location>
</feature>
<evidence type="ECO:0000256" key="1">
    <source>
        <dbReference type="SAM" id="Phobius"/>
    </source>
</evidence>
<dbReference type="Pfam" id="PF12679">
    <property type="entry name" value="ABC2_membrane_2"/>
    <property type="match status" value="1"/>
</dbReference>
<keyword evidence="1" id="KW-1133">Transmembrane helix</keyword>
<gene>
    <name evidence="2" type="ORF">EDD68_12634</name>
</gene>
<organism evidence="2 3">
    <name type="scientific">Melghiribacillus thermohalophilus</name>
    <dbReference type="NCBI Taxonomy" id="1324956"/>
    <lineage>
        <taxon>Bacteria</taxon>
        <taxon>Bacillati</taxon>
        <taxon>Bacillota</taxon>
        <taxon>Bacilli</taxon>
        <taxon>Bacillales</taxon>
        <taxon>Bacillaceae</taxon>
        <taxon>Melghiribacillus</taxon>
    </lineage>
</organism>
<keyword evidence="1" id="KW-0812">Transmembrane</keyword>
<evidence type="ECO:0000313" key="2">
    <source>
        <dbReference type="EMBL" id="TCT17960.1"/>
    </source>
</evidence>
<dbReference type="GO" id="GO:0005886">
    <property type="term" value="C:plasma membrane"/>
    <property type="evidence" value="ECO:0007669"/>
    <property type="project" value="UniProtKB-SubCell"/>
</dbReference>
<comment type="caution">
    <text evidence="2">The sequence shown here is derived from an EMBL/GenBank/DDBJ whole genome shotgun (WGS) entry which is preliminary data.</text>
</comment>
<feature type="transmembrane region" description="Helical" evidence="1">
    <location>
        <begin position="114"/>
        <end position="140"/>
    </location>
</feature>
<dbReference type="OrthoDB" id="4187110at2"/>
<reference evidence="2 3" key="1">
    <citation type="submission" date="2019-03" db="EMBL/GenBank/DDBJ databases">
        <title>Genomic Encyclopedia of Type Strains, Phase IV (KMG-IV): sequencing the most valuable type-strain genomes for metagenomic binning, comparative biology and taxonomic classification.</title>
        <authorList>
            <person name="Goeker M."/>
        </authorList>
    </citation>
    <scope>NUCLEOTIDE SEQUENCE [LARGE SCALE GENOMIC DNA]</scope>
    <source>
        <strain evidence="2 3">DSM 25894</strain>
    </source>
</reference>
<dbReference type="PANTHER" id="PTHR43471">
    <property type="entry name" value="ABC TRANSPORTER PERMEASE"/>
    <property type="match status" value="1"/>
</dbReference>
<dbReference type="AlphaFoldDB" id="A0A4R3MR57"/>
<dbReference type="GO" id="GO:0140359">
    <property type="term" value="F:ABC-type transporter activity"/>
    <property type="evidence" value="ECO:0007669"/>
    <property type="project" value="InterPro"/>
</dbReference>
<proteinExistence type="predicted"/>
<feature type="transmembrane region" description="Helical" evidence="1">
    <location>
        <begin position="20"/>
        <end position="41"/>
    </location>
</feature>
<feature type="transmembrane region" description="Helical" evidence="1">
    <location>
        <begin position="229"/>
        <end position="251"/>
    </location>
</feature>
<keyword evidence="1" id="KW-0472">Membrane</keyword>
<evidence type="ECO:0000313" key="3">
    <source>
        <dbReference type="Proteomes" id="UP000294650"/>
    </source>
</evidence>
<name>A0A4R3MR57_9BACI</name>
<protein>
    <submittedName>
        <fullName evidence="2">ABC-2 type transport system permease protein</fullName>
    </submittedName>
</protein>